<evidence type="ECO:0000313" key="2">
    <source>
        <dbReference type="Proteomes" id="UP000231179"/>
    </source>
</evidence>
<proteinExistence type="predicted"/>
<sequence>MKLQTNLTKTELERLKQNLTAKNYLSFTETEHDLTNFDLNQANEAVETNRLAAVAITQAAVQAIDAQRDEFGELAWNLTIERNKLLKELDQVSWSAMVQTKNNHIKALKKFVIEYNLNLEEIADESEQLQKLIYITVDGNNLFLNFSSDFAELEFNMQSLHPNKALSFVQHFYQTVTNN</sequence>
<dbReference type="RefSeq" id="WP_100254060.1">
    <property type="nucleotide sequence ID" value="NZ_CP024870.1"/>
</dbReference>
<accession>A0A2K8KFN1</accession>
<evidence type="ECO:0000313" key="1">
    <source>
        <dbReference type="EMBL" id="ATX70495.1"/>
    </source>
</evidence>
<gene>
    <name evidence="1" type="ORF">SCLAR_v1c01640</name>
</gene>
<protein>
    <submittedName>
        <fullName evidence="1">Uncharacterized protein</fullName>
    </submittedName>
</protein>
<dbReference type="AlphaFoldDB" id="A0A2K8KFN1"/>
<organism evidence="1 2">
    <name type="scientific">Spiroplasma clarkii</name>
    <dbReference type="NCBI Taxonomy" id="2139"/>
    <lineage>
        <taxon>Bacteria</taxon>
        <taxon>Bacillati</taxon>
        <taxon>Mycoplasmatota</taxon>
        <taxon>Mollicutes</taxon>
        <taxon>Entomoplasmatales</taxon>
        <taxon>Spiroplasmataceae</taxon>
        <taxon>Spiroplasma</taxon>
    </lineage>
</organism>
<dbReference type="Proteomes" id="UP000231179">
    <property type="component" value="Chromosome"/>
</dbReference>
<keyword evidence="2" id="KW-1185">Reference proteome</keyword>
<reference evidence="1 2" key="1">
    <citation type="submission" date="2017-11" db="EMBL/GenBank/DDBJ databases">
        <title>Complete genome sequence of Spiroplasma clarkii CN-5 (DSM 19994).</title>
        <authorList>
            <person name="Tsai Y.-M."/>
            <person name="Chang A."/>
            <person name="Lo W.-S."/>
            <person name="Kuo C.-H."/>
        </authorList>
    </citation>
    <scope>NUCLEOTIDE SEQUENCE [LARGE SCALE GENOMIC DNA]</scope>
    <source>
        <strain evidence="1 2">CN-5</strain>
    </source>
</reference>
<dbReference type="EMBL" id="CP024870">
    <property type="protein sequence ID" value="ATX70495.1"/>
    <property type="molecule type" value="Genomic_DNA"/>
</dbReference>
<name>A0A2K8KFN1_9MOLU</name>